<dbReference type="EMBL" id="MCGN01000004">
    <property type="protein sequence ID" value="ORY97917.1"/>
    <property type="molecule type" value="Genomic_DNA"/>
</dbReference>
<feature type="domain" description="Protein Lines N-terminal" evidence="1">
    <location>
        <begin position="273"/>
        <end position="374"/>
    </location>
</feature>
<dbReference type="OMA" id="WYASHIT"/>
<keyword evidence="3" id="KW-1185">Reference proteome</keyword>
<comment type="caution">
    <text evidence="2">The sequence shown here is derived from an EMBL/GenBank/DDBJ whole genome shotgun (WGS) entry which is preliminary data.</text>
</comment>
<dbReference type="InterPro" id="IPR032794">
    <property type="entry name" value="LINES_N"/>
</dbReference>
<gene>
    <name evidence="2" type="ORF">BCR43DRAFT_524015</name>
</gene>
<reference evidence="2 3" key="1">
    <citation type="submission" date="2016-07" db="EMBL/GenBank/DDBJ databases">
        <title>Pervasive Adenine N6-methylation of Active Genes in Fungi.</title>
        <authorList>
            <consortium name="DOE Joint Genome Institute"/>
            <person name="Mondo S.J."/>
            <person name="Dannebaum R.O."/>
            <person name="Kuo R.C."/>
            <person name="Labutti K."/>
            <person name="Haridas S."/>
            <person name="Kuo A."/>
            <person name="Salamov A."/>
            <person name="Ahrendt S.R."/>
            <person name="Lipzen A."/>
            <person name="Sullivan W."/>
            <person name="Andreopoulos W.B."/>
            <person name="Clum A."/>
            <person name="Lindquist E."/>
            <person name="Daum C."/>
            <person name="Ramamoorthy G.K."/>
            <person name="Gryganskyi A."/>
            <person name="Culley D."/>
            <person name="Magnuson J.K."/>
            <person name="James T.Y."/>
            <person name="O'Malley M.A."/>
            <person name="Stajich J.E."/>
            <person name="Spatafora J.W."/>
            <person name="Visel A."/>
            <person name="Grigoriev I.V."/>
        </authorList>
    </citation>
    <scope>NUCLEOTIDE SEQUENCE [LARGE SCALE GENOMIC DNA]</scope>
    <source>
        <strain evidence="2 3">NRRL 2496</strain>
    </source>
</reference>
<evidence type="ECO:0000259" key="1">
    <source>
        <dbReference type="Pfam" id="PF14694"/>
    </source>
</evidence>
<accession>A0A1X2HG70</accession>
<evidence type="ECO:0000313" key="2">
    <source>
        <dbReference type="EMBL" id="ORY97917.1"/>
    </source>
</evidence>
<name>A0A1X2HG70_SYNRA</name>
<dbReference type="OrthoDB" id="8251209at2759"/>
<dbReference type="AlphaFoldDB" id="A0A1X2HG70"/>
<dbReference type="Proteomes" id="UP000242180">
    <property type="component" value="Unassembled WGS sequence"/>
</dbReference>
<dbReference type="Pfam" id="PF14694">
    <property type="entry name" value="LINES_N"/>
    <property type="match status" value="1"/>
</dbReference>
<sequence>MPNWAEKNLLIHRLTGSNDLKRTTLREWPWNTAFQGDVFANDLDVQVILGCMDSTFACEDQSIWLQKSVNFIVSKLPEECGCYLDIFHALLKRHRKTPNAVGQALLNTFAHHPLLSHWVSSGLDHENVSFLVLLIDLVKAKQDYAKEALLSYHQKVLHLWYASHITVVRRSIELVLRLLKQGSFPPASALHGLYHFMDYLAQSLTLEQLHILLAPDRTEFYHDPVIPSIIIDRECLKLLSQAFLSSLLLPHAQIPADIVEHISQRIHVFRQELTEMDILDLIFQLHANNDDDAVNLQLDVLTLHGSHTNAQVSGLLDAMGLEPHRLFLFFCYRSGMDHSLLVDFLLSSETEFLFFFLRYLKHAAAHPEKLVRVCNKLGDETDGEIDIYDIYGMMQRIVPVLKAGGFPYNPAPLIHRLEQVLKYLEPYLS</sequence>
<dbReference type="InParanoid" id="A0A1X2HG70"/>
<dbReference type="PANTHER" id="PTHR16057">
    <property type="entry name" value="WINS1, 2 PROTEIN"/>
    <property type="match status" value="1"/>
</dbReference>
<protein>
    <recommendedName>
        <fullName evidence="1">Protein Lines N-terminal domain-containing protein</fullName>
    </recommendedName>
</protein>
<evidence type="ECO:0000313" key="3">
    <source>
        <dbReference type="Proteomes" id="UP000242180"/>
    </source>
</evidence>
<dbReference type="PANTHER" id="PTHR16057:SF1">
    <property type="entry name" value="PROTEIN LINES HOMOLOG 1"/>
    <property type="match status" value="1"/>
</dbReference>
<proteinExistence type="predicted"/>
<dbReference type="InterPro" id="IPR024875">
    <property type="entry name" value="Protein_Lines"/>
</dbReference>
<organism evidence="2 3">
    <name type="scientific">Syncephalastrum racemosum</name>
    <name type="common">Filamentous fungus</name>
    <dbReference type="NCBI Taxonomy" id="13706"/>
    <lineage>
        <taxon>Eukaryota</taxon>
        <taxon>Fungi</taxon>
        <taxon>Fungi incertae sedis</taxon>
        <taxon>Mucoromycota</taxon>
        <taxon>Mucoromycotina</taxon>
        <taxon>Mucoromycetes</taxon>
        <taxon>Mucorales</taxon>
        <taxon>Syncephalastraceae</taxon>
        <taxon>Syncephalastrum</taxon>
    </lineage>
</organism>